<proteinExistence type="predicted"/>
<dbReference type="RefSeq" id="WP_285663544.1">
    <property type="nucleotide sequence ID" value="NZ_BSTX01000002.1"/>
</dbReference>
<protein>
    <submittedName>
        <fullName evidence="1">Uncharacterized protein</fullName>
    </submittedName>
</protein>
<evidence type="ECO:0000313" key="1">
    <source>
        <dbReference type="EMBL" id="GLZ78386.1"/>
    </source>
</evidence>
<keyword evidence="2" id="KW-1185">Reference proteome</keyword>
<dbReference type="EMBL" id="BSTX01000002">
    <property type="protein sequence ID" value="GLZ78386.1"/>
    <property type="molecule type" value="Genomic_DNA"/>
</dbReference>
<accession>A0A9W6SPJ5</accession>
<comment type="caution">
    <text evidence="1">The sequence shown here is derived from an EMBL/GenBank/DDBJ whole genome shotgun (WGS) entry which is preliminary data.</text>
</comment>
<dbReference type="AlphaFoldDB" id="A0A9W6SPJ5"/>
<dbReference type="Proteomes" id="UP001165079">
    <property type="component" value="Unassembled WGS sequence"/>
</dbReference>
<name>A0A9W6SPJ5_9ACTN</name>
<gene>
    <name evidence="1" type="ORF">Afil01_31930</name>
</gene>
<sequence length="124" mass="13929">MTRSTWDDAEAAHLADVSGLARRLLAAEDPYEVALEIMGTSAMVMRVDPAGSVYRIWGVLTDWIELKPDERERAEAEMARAAREWLALDLADRGAVGTYLDYWEYDVCGYERSQPDRGAVAPDF</sequence>
<evidence type="ECO:0000313" key="2">
    <source>
        <dbReference type="Proteomes" id="UP001165079"/>
    </source>
</evidence>
<reference evidence="1" key="1">
    <citation type="submission" date="2023-03" db="EMBL/GenBank/DDBJ databases">
        <title>Actinorhabdospora filicis NBRC 111898.</title>
        <authorList>
            <person name="Ichikawa N."/>
            <person name="Sato H."/>
            <person name="Tonouchi N."/>
        </authorList>
    </citation>
    <scope>NUCLEOTIDE SEQUENCE</scope>
    <source>
        <strain evidence="1">NBRC 111898</strain>
    </source>
</reference>
<organism evidence="1 2">
    <name type="scientific">Actinorhabdospora filicis</name>
    <dbReference type="NCBI Taxonomy" id="1785913"/>
    <lineage>
        <taxon>Bacteria</taxon>
        <taxon>Bacillati</taxon>
        <taxon>Actinomycetota</taxon>
        <taxon>Actinomycetes</taxon>
        <taxon>Micromonosporales</taxon>
        <taxon>Micromonosporaceae</taxon>
        <taxon>Actinorhabdospora</taxon>
    </lineage>
</organism>